<sequence length="645" mass="70633">MEMARLFAEHGWVGGSGAGLVCASDCRAGSGTQPALGPRAMNIPERFLPPPWTAAVVLLCASACINVPAVEPAQAEVRITAPAGTAYTNGVVEVRLDVTGHTPDRVELLKDGEVMAELAPPYTYTWDTAGEAEGTYRLEARAALGDVAYVSTSREVVVDRTPPRVVSRVPEQGAQEVWVQSPIRAEFSEPVKQSTVTTESVHLTVGDVAVAHTVSLSEDGKTVTVVPVTQMTAPSTVALAFYGTVTDLAGNAAVNLGEAWSWAVPEFVPYPPPMLIPRDPLSPPIIYVKLGPNGHPTILTRRPVGETADLFVSRWNGNEWEQLGGGLRANADNIYLLSPNLQILPNGNPIVAWSENLGAEFNNYIHVTQWNGTTWERFGGDKGIVPERPHAMDVALAVTSDGRPVVATNMEPEDSEGGIQVYQWTHEQQWQRIGLPVYGSLYTSRMSAPQLALDSRNNPTVSLKFNEDAYTRRIVAWRWTGSDWEQLGNFANSSGNRTSYSTEFISLLFNSKDEPIISWTGRNNTDTQDDLFSTMWSNNQWRSLGAPPRTDATSTRTVLGSAITTGDALLLASTERDSTGTMTSIHRQENEHWQLIWNSRAALPWKQISIGAHSFDADTSGNMALVWTETREEQYVETVVYRRNQ</sequence>
<dbReference type="EMBL" id="JABFNT010000063">
    <property type="protein sequence ID" value="NOJ80654.1"/>
    <property type="molecule type" value="Genomic_DNA"/>
</dbReference>
<evidence type="ECO:0000313" key="3">
    <source>
        <dbReference type="EMBL" id="NOJ80654.1"/>
    </source>
</evidence>
<feature type="domain" description="SbsA Ig-like" evidence="2">
    <location>
        <begin position="159"/>
        <end position="254"/>
    </location>
</feature>
<protein>
    <submittedName>
        <fullName evidence="3">Ig-like domain-containing protein</fullName>
    </submittedName>
</protein>
<dbReference type="Gene3D" id="2.60.40.1220">
    <property type="match status" value="1"/>
</dbReference>
<dbReference type="Pfam" id="PF13205">
    <property type="entry name" value="Big_5"/>
    <property type="match status" value="1"/>
</dbReference>
<keyword evidence="1" id="KW-0732">Signal</keyword>
<evidence type="ECO:0000259" key="2">
    <source>
        <dbReference type="Pfam" id="PF13205"/>
    </source>
</evidence>
<comment type="caution">
    <text evidence="3">The sequence shown here is derived from an EMBL/GenBank/DDBJ whole genome shotgun (WGS) entry which is preliminary data.</text>
</comment>
<dbReference type="Gene3D" id="2.60.40.10">
    <property type="entry name" value="Immunoglobulins"/>
    <property type="match status" value="1"/>
</dbReference>
<evidence type="ECO:0000256" key="1">
    <source>
        <dbReference type="ARBA" id="ARBA00022729"/>
    </source>
</evidence>
<dbReference type="Pfam" id="PF17957">
    <property type="entry name" value="Big_7"/>
    <property type="match status" value="1"/>
</dbReference>
<accession>A0A7Y4MSH5</accession>
<dbReference type="AlphaFoldDB" id="A0A7Y4MSH5"/>
<dbReference type="InterPro" id="IPR032812">
    <property type="entry name" value="SbsA_Ig"/>
</dbReference>
<dbReference type="InterPro" id="IPR013783">
    <property type="entry name" value="Ig-like_fold"/>
</dbReference>
<dbReference type="Proteomes" id="UP000533080">
    <property type="component" value="Unassembled WGS sequence"/>
</dbReference>
<gene>
    <name evidence="3" type="ORF">HNV28_20360</name>
</gene>
<reference evidence="3 4" key="1">
    <citation type="submission" date="2020-05" db="EMBL/GenBank/DDBJ databases">
        <authorList>
            <person name="Whitworth D."/>
        </authorList>
    </citation>
    <scope>NUCLEOTIDE SEQUENCE [LARGE SCALE GENOMIC DNA]</scope>
    <source>
        <strain evidence="3 4">AM005</strain>
    </source>
</reference>
<dbReference type="SUPFAM" id="SSF89372">
    <property type="entry name" value="Fucose-specific lectin"/>
    <property type="match status" value="1"/>
</dbReference>
<dbReference type="InterPro" id="IPR014755">
    <property type="entry name" value="Cu-Rt/internalin_Ig-like"/>
</dbReference>
<organism evidence="3 4">
    <name type="scientific">Myxococcus xanthus</name>
    <dbReference type="NCBI Taxonomy" id="34"/>
    <lineage>
        <taxon>Bacteria</taxon>
        <taxon>Pseudomonadati</taxon>
        <taxon>Myxococcota</taxon>
        <taxon>Myxococcia</taxon>
        <taxon>Myxococcales</taxon>
        <taxon>Cystobacterineae</taxon>
        <taxon>Myxococcaceae</taxon>
        <taxon>Myxococcus</taxon>
    </lineage>
</organism>
<evidence type="ECO:0000313" key="4">
    <source>
        <dbReference type="Proteomes" id="UP000533080"/>
    </source>
</evidence>
<name>A0A7Y4MSH5_MYXXA</name>
<proteinExistence type="predicted"/>